<dbReference type="InterPro" id="IPR015854">
    <property type="entry name" value="ABC_transpr_LolD-like"/>
</dbReference>
<dbReference type="InterPro" id="IPR003593">
    <property type="entry name" value="AAA+_ATPase"/>
</dbReference>
<comment type="caution">
    <text evidence="4">The sequence shown here is derived from an EMBL/GenBank/DDBJ whole genome shotgun (WGS) entry which is preliminary data.</text>
</comment>
<evidence type="ECO:0000256" key="2">
    <source>
        <dbReference type="ARBA" id="ARBA00022840"/>
    </source>
</evidence>
<dbReference type="PANTHER" id="PTHR24220:SF86">
    <property type="entry name" value="ABC TRANSPORTER ABCH.1"/>
    <property type="match status" value="1"/>
</dbReference>
<dbReference type="AlphaFoldDB" id="A0A523B882"/>
<dbReference type="InterPro" id="IPR027417">
    <property type="entry name" value="P-loop_NTPase"/>
</dbReference>
<dbReference type="GO" id="GO:0016887">
    <property type="term" value="F:ATP hydrolysis activity"/>
    <property type="evidence" value="ECO:0007669"/>
    <property type="project" value="InterPro"/>
</dbReference>
<proteinExistence type="predicted"/>
<evidence type="ECO:0000259" key="3">
    <source>
        <dbReference type="PROSITE" id="PS50893"/>
    </source>
</evidence>
<dbReference type="GO" id="GO:0005886">
    <property type="term" value="C:plasma membrane"/>
    <property type="evidence" value="ECO:0007669"/>
    <property type="project" value="TreeGrafter"/>
</dbReference>
<dbReference type="InterPro" id="IPR003439">
    <property type="entry name" value="ABC_transporter-like_ATP-bd"/>
</dbReference>
<organism evidence="4 5">
    <name type="scientific">Thermoproteota archaeon</name>
    <dbReference type="NCBI Taxonomy" id="2056631"/>
    <lineage>
        <taxon>Archaea</taxon>
        <taxon>Thermoproteota</taxon>
    </lineage>
</organism>
<feature type="domain" description="ABC transporter" evidence="3">
    <location>
        <begin position="4"/>
        <end position="225"/>
    </location>
</feature>
<dbReference type="Proteomes" id="UP000315399">
    <property type="component" value="Unassembled WGS sequence"/>
</dbReference>
<sequence length="225" mass="24794">MPKVFVDSVSKRYEVAGREVVALDSLTIDFPERGIVVIAGPSGAGKTTLIRIISGLESPTSGSVFIDGVEISRLGAYELAWFRRKKIGFKPQDPVLIPQLTILENVALPLLFNFVDRDRAIKSAKELLDEVGLSARVDHKPAQLSGGEYERVCFAQTIIGSPPIVILDEPTAHLDLESSRKIANIIKRKQRETQSLFIVTTLEQSLIEGADKIFNLMNGRLVKVI</sequence>
<accession>A0A523B882</accession>
<evidence type="ECO:0000313" key="4">
    <source>
        <dbReference type="EMBL" id="TDA37054.1"/>
    </source>
</evidence>
<dbReference type="GO" id="GO:0022857">
    <property type="term" value="F:transmembrane transporter activity"/>
    <property type="evidence" value="ECO:0007669"/>
    <property type="project" value="TreeGrafter"/>
</dbReference>
<dbReference type="Pfam" id="PF00005">
    <property type="entry name" value="ABC_tran"/>
    <property type="match status" value="1"/>
</dbReference>
<protein>
    <submittedName>
        <fullName evidence="4">ABC transporter ATP-binding protein</fullName>
    </submittedName>
</protein>
<keyword evidence="1" id="KW-0547">Nucleotide-binding</keyword>
<dbReference type="EMBL" id="QNVH01000089">
    <property type="protein sequence ID" value="TDA37054.1"/>
    <property type="molecule type" value="Genomic_DNA"/>
</dbReference>
<dbReference type="PROSITE" id="PS50893">
    <property type="entry name" value="ABC_TRANSPORTER_2"/>
    <property type="match status" value="1"/>
</dbReference>
<keyword evidence="2 4" id="KW-0067">ATP-binding</keyword>
<dbReference type="Gene3D" id="3.40.50.300">
    <property type="entry name" value="P-loop containing nucleotide triphosphate hydrolases"/>
    <property type="match status" value="1"/>
</dbReference>
<dbReference type="PANTHER" id="PTHR24220">
    <property type="entry name" value="IMPORT ATP-BINDING PROTEIN"/>
    <property type="match status" value="1"/>
</dbReference>
<name>A0A523B882_9CREN</name>
<evidence type="ECO:0000256" key="1">
    <source>
        <dbReference type="ARBA" id="ARBA00022741"/>
    </source>
</evidence>
<evidence type="ECO:0000313" key="5">
    <source>
        <dbReference type="Proteomes" id="UP000315399"/>
    </source>
</evidence>
<dbReference type="GO" id="GO:0005524">
    <property type="term" value="F:ATP binding"/>
    <property type="evidence" value="ECO:0007669"/>
    <property type="project" value="UniProtKB-KW"/>
</dbReference>
<dbReference type="SUPFAM" id="SSF52540">
    <property type="entry name" value="P-loop containing nucleoside triphosphate hydrolases"/>
    <property type="match status" value="1"/>
</dbReference>
<dbReference type="SMART" id="SM00382">
    <property type="entry name" value="AAA"/>
    <property type="match status" value="1"/>
</dbReference>
<gene>
    <name evidence="4" type="ORF">DSO08_06155</name>
</gene>
<reference evidence="4 5" key="1">
    <citation type="journal article" date="2019" name="Nat. Microbiol.">
        <title>Expanding anaerobic alkane metabolism in the domain of Archaea.</title>
        <authorList>
            <person name="Wang Y."/>
            <person name="Wegener G."/>
            <person name="Hou J."/>
            <person name="Wang F."/>
            <person name="Xiao X."/>
        </authorList>
    </citation>
    <scope>NUCLEOTIDE SEQUENCE [LARGE SCALE GENOMIC DNA]</scope>
    <source>
        <strain evidence="4">WYZ-LMO10</strain>
    </source>
</reference>